<reference evidence="12" key="1">
    <citation type="submission" date="2015-01" db="EMBL/GenBank/DDBJ databases">
        <title>Stomatal guard cells co-opted an ancient ABA-dependent desiccation survival system to regulate stomatal closure.</title>
        <authorList>
            <person name="Lind C."/>
            <person name="Dreyer I."/>
            <person name="Lopez-Sanjurjo E.J."/>
            <person name="Von Meyer K."/>
            <person name="Ishizaki K."/>
            <person name="Kohchi T."/>
            <person name="Lang D."/>
            <person name="Zhao Y."/>
            <person name="Kreuzer I."/>
            <person name="Al-Rasheid K.A.S."/>
            <person name="Ronne H."/>
            <person name="Reski R."/>
            <person name="Zhu J.-K."/>
            <person name="Geiger D."/>
            <person name="Hedrich R."/>
        </authorList>
    </citation>
    <scope>NUCLEOTIDE SEQUENCE</scope>
    <source>
        <tissue evidence="12">Whole alga</tissue>
    </source>
</reference>
<evidence type="ECO:0000256" key="5">
    <source>
        <dbReference type="ARBA" id="ARBA00022475"/>
    </source>
</evidence>
<evidence type="ECO:0000256" key="4">
    <source>
        <dbReference type="ARBA" id="ARBA00022448"/>
    </source>
</evidence>
<keyword evidence="4" id="KW-0813">Transport</keyword>
<dbReference type="GO" id="GO:0008308">
    <property type="term" value="F:voltage-gated monoatomic anion channel activity"/>
    <property type="evidence" value="ECO:0007669"/>
    <property type="project" value="InterPro"/>
</dbReference>
<sequence>MKREVDNFKGTAPEGGERNDGDRYIPADKDLESNQGHPKEQKKMPFLLRFKSTAFGINLGVGSQALLWQQLASSPAMGFLHIPSGIPLAFWCAGVLLLFVVAVTYLLKLVVWPKAVRLEFLHPIRTNFLIAPWWAALLLCLGAPGEITDRIYRPGMTIHWGVALAFSIPLLALELFMYSHWIYGYEERLGATATPASQVALLGNLISAIAFARVGWQDPALFMLSIGLLHWLVVFTTLYMRPSETQQLPRALTPLYLLLMAPPAVAATAWSSIQGPGRFDSLSKVFAFAALGLFLVLAARARIMFHWTFPLSWWGFVFPQAAVAVSFIYYADALPDTWQRWVARAIALFFSVTSLVAFVVDSCVSLWKLCKGSLFPEDEVTKSLLEENG</sequence>
<dbReference type="PANTHER" id="PTHR31269">
    <property type="entry name" value="S-TYPE ANION CHANNEL SLAH3"/>
    <property type="match status" value="1"/>
</dbReference>
<gene>
    <name evidence="12" type="primary">KnSLAC1</name>
</gene>
<dbReference type="PANTHER" id="PTHR31269:SF2">
    <property type="entry name" value="S-TYPE ANION CHANNEL SLAH3"/>
    <property type="match status" value="1"/>
</dbReference>
<evidence type="ECO:0000256" key="1">
    <source>
        <dbReference type="ARBA" id="ARBA00004127"/>
    </source>
</evidence>
<feature type="transmembrane region" description="Helical" evidence="11">
    <location>
        <begin position="282"/>
        <end position="299"/>
    </location>
</feature>
<evidence type="ECO:0000256" key="10">
    <source>
        <dbReference type="SAM" id="MobiDB-lite"/>
    </source>
</evidence>
<feature type="transmembrane region" description="Helical" evidence="11">
    <location>
        <begin position="222"/>
        <end position="240"/>
    </location>
</feature>
<feature type="region of interest" description="Disordered" evidence="10">
    <location>
        <begin position="1"/>
        <end position="39"/>
    </location>
</feature>
<comment type="subcellular location">
    <subcellularLocation>
        <location evidence="2">Cell membrane</location>
    </subcellularLocation>
    <subcellularLocation>
        <location evidence="1">Endomembrane system</location>
        <topology evidence="1">Multi-pass membrane protein</topology>
    </subcellularLocation>
</comment>
<keyword evidence="7 11" id="KW-1133">Transmembrane helix</keyword>
<keyword evidence="6 11" id="KW-0812">Transmembrane</keyword>
<feature type="transmembrane region" description="Helical" evidence="11">
    <location>
        <begin position="311"/>
        <end position="330"/>
    </location>
</feature>
<comment type="similarity">
    <text evidence="3">Belongs to the SLAC1 S-type anion channel family.</text>
</comment>
<dbReference type="InterPro" id="IPR004695">
    <property type="entry name" value="SLAC1/Mae1/Ssu1/TehA"/>
</dbReference>
<dbReference type="AlphaFoldDB" id="A0A0B7J233"/>
<dbReference type="InterPro" id="IPR038665">
    <property type="entry name" value="Voltage-dep_anion_channel_sf"/>
</dbReference>
<evidence type="ECO:0000256" key="8">
    <source>
        <dbReference type="ARBA" id="ARBA00023065"/>
    </source>
</evidence>
<evidence type="ECO:0000256" key="6">
    <source>
        <dbReference type="ARBA" id="ARBA00022692"/>
    </source>
</evidence>
<dbReference type="Pfam" id="PF03595">
    <property type="entry name" value="SLAC1"/>
    <property type="match status" value="1"/>
</dbReference>
<protein>
    <submittedName>
        <fullName evidence="12">S-type anion channel</fullName>
    </submittedName>
</protein>
<keyword evidence="5" id="KW-1003">Cell membrane</keyword>
<organism evidence="12">
    <name type="scientific">Klebsormidium nitens</name>
    <name type="common">Green alga</name>
    <name type="synonym">Ulothrix nitens</name>
    <dbReference type="NCBI Taxonomy" id="105231"/>
    <lineage>
        <taxon>Eukaryota</taxon>
        <taxon>Viridiplantae</taxon>
        <taxon>Streptophyta</taxon>
        <taxon>Klebsormidiophyceae</taxon>
        <taxon>Klebsormidiales</taxon>
        <taxon>Klebsormidiaceae</taxon>
        <taxon>Klebsormidium</taxon>
    </lineage>
</organism>
<accession>A0A0B7J233</accession>
<feature type="transmembrane region" description="Helical" evidence="11">
    <location>
        <begin position="157"/>
        <end position="178"/>
    </location>
</feature>
<feature type="transmembrane region" description="Helical" evidence="11">
    <location>
        <begin position="342"/>
        <end position="367"/>
    </location>
</feature>
<feature type="transmembrane region" description="Helical" evidence="11">
    <location>
        <begin position="88"/>
        <end position="107"/>
    </location>
</feature>
<feature type="transmembrane region" description="Helical" evidence="11">
    <location>
        <begin position="46"/>
        <end position="68"/>
    </location>
</feature>
<dbReference type="InterPro" id="IPR030183">
    <property type="entry name" value="SLAC/SLAH"/>
</dbReference>
<proteinExistence type="evidence at transcript level"/>
<dbReference type="Gene3D" id="1.50.10.150">
    <property type="entry name" value="Voltage-dependent anion channel"/>
    <property type="match status" value="1"/>
</dbReference>
<feature type="transmembrane region" description="Helical" evidence="11">
    <location>
        <begin position="252"/>
        <end position="270"/>
    </location>
</feature>
<evidence type="ECO:0000313" key="12">
    <source>
        <dbReference type="EMBL" id="CEO16428.1"/>
    </source>
</evidence>
<evidence type="ECO:0000256" key="3">
    <source>
        <dbReference type="ARBA" id="ARBA00007808"/>
    </source>
</evidence>
<dbReference type="GO" id="GO:0005886">
    <property type="term" value="C:plasma membrane"/>
    <property type="evidence" value="ECO:0007669"/>
    <property type="project" value="UniProtKB-SubCell"/>
</dbReference>
<evidence type="ECO:0000256" key="9">
    <source>
        <dbReference type="ARBA" id="ARBA00023136"/>
    </source>
</evidence>
<feature type="compositionally biased region" description="Basic and acidic residues" evidence="10">
    <location>
        <begin position="15"/>
        <end position="39"/>
    </location>
</feature>
<keyword evidence="9 11" id="KW-0472">Membrane</keyword>
<dbReference type="EMBL" id="LN794222">
    <property type="protein sequence ID" value="CEO16428.1"/>
    <property type="molecule type" value="mRNA"/>
</dbReference>
<feature type="transmembrane region" description="Helical" evidence="11">
    <location>
        <begin position="199"/>
        <end position="216"/>
    </location>
</feature>
<dbReference type="GO" id="GO:0012505">
    <property type="term" value="C:endomembrane system"/>
    <property type="evidence" value="ECO:0007669"/>
    <property type="project" value="UniProtKB-SubCell"/>
</dbReference>
<dbReference type="GO" id="GO:0006873">
    <property type="term" value="P:intracellular monoatomic ion homeostasis"/>
    <property type="evidence" value="ECO:0007669"/>
    <property type="project" value="InterPro"/>
</dbReference>
<evidence type="ECO:0000256" key="2">
    <source>
        <dbReference type="ARBA" id="ARBA00004236"/>
    </source>
</evidence>
<evidence type="ECO:0000256" key="7">
    <source>
        <dbReference type="ARBA" id="ARBA00022989"/>
    </source>
</evidence>
<keyword evidence="8" id="KW-0406">Ion transport</keyword>
<feature type="transmembrane region" description="Helical" evidence="11">
    <location>
        <begin position="128"/>
        <end position="145"/>
    </location>
</feature>
<evidence type="ECO:0000256" key="11">
    <source>
        <dbReference type="SAM" id="Phobius"/>
    </source>
</evidence>
<name>A0A0B7J233_KLENI</name>